<evidence type="ECO:0000313" key="6">
    <source>
        <dbReference type="EMBL" id="TMQ59683.1"/>
    </source>
</evidence>
<dbReference type="InterPro" id="IPR036388">
    <property type="entry name" value="WH-like_DNA-bd_sf"/>
</dbReference>
<feature type="domain" description="O-methyltransferase C-terminal" evidence="4">
    <location>
        <begin position="165"/>
        <end position="326"/>
    </location>
</feature>
<keyword evidence="3" id="KW-0949">S-adenosyl-L-methionine</keyword>
<protein>
    <submittedName>
        <fullName evidence="6">Methyltransferase domain-containing protein</fullName>
    </submittedName>
</protein>
<dbReference type="SUPFAM" id="SSF46785">
    <property type="entry name" value="Winged helix' DNA-binding domain"/>
    <property type="match status" value="1"/>
</dbReference>
<evidence type="ECO:0000259" key="4">
    <source>
        <dbReference type="Pfam" id="PF00891"/>
    </source>
</evidence>
<keyword evidence="2 6" id="KW-0808">Transferase</keyword>
<dbReference type="EMBL" id="VBOW01000020">
    <property type="protein sequence ID" value="TMQ59683.1"/>
    <property type="molecule type" value="Genomic_DNA"/>
</dbReference>
<dbReference type="Gene3D" id="1.10.10.10">
    <property type="entry name" value="Winged helix-like DNA-binding domain superfamily/Winged helix DNA-binding domain"/>
    <property type="match status" value="1"/>
</dbReference>
<dbReference type="InterPro" id="IPR016461">
    <property type="entry name" value="COMT-like"/>
</dbReference>
<evidence type="ECO:0000256" key="2">
    <source>
        <dbReference type="ARBA" id="ARBA00022679"/>
    </source>
</evidence>
<dbReference type="PANTHER" id="PTHR43712">
    <property type="entry name" value="PUTATIVE (AFU_ORTHOLOGUE AFUA_4G14580)-RELATED"/>
    <property type="match status" value="1"/>
</dbReference>
<comment type="caution">
    <text evidence="6">The sequence shown here is derived from an EMBL/GenBank/DDBJ whole genome shotgun (WGS) entry which is preliminary data.</text>
</comment>
<sequence>MNQMGRAAGPLPSVSGRRSPVPILHVATGFWASQALLTAVDLKVFTLLFGGPRTAPDIAQETGSNPVAMEALLDANCALGFLHRNGDRYRNDEVSNAYLVEGSPGSYVDLVRFMRDPLFGIWQGLGDTVRQGAPPVAPAAMDGVDLALARAFHNGAYALMTRLAEILDIEFSTYSRMLDVGSHTGAGALCLARRYPQLQATLFDRPIFRELAEEFIRSTKLDDRVHFEEGYPDEGKPGGEYDLVLLSHYLSQRGRPDLPKILEAVTKSLRKGGMALVTEFLLEDSKAEPREAALFRLNALASYGPRFAEALTRSDLCSLLAQAGFKDVDMVGLPMFGITAITACKA</sequence>
<feature type="domain" description="O-methyltransferase dimerisation" evidence="5">
    <location>
        <begin position="25"/>
        <end position="100"/>
    </location>
</feature>
<evidence type="ECO:0000256" key="1">
    <source>
        <dbReference type="ARBA" id="ARBA00022603"/>
    </source>
</evidence>
<gene>
    <name evidence="6" type="ORF">E6K76_04110</name>
</gene>
<dbReference type="PIRSF" id="PIRSF005739">
    <property type="entry name" value="O-mtase"/>
    <property type="match status" value="1"/>
</dbReference>
<dbReference type="Proteomes" id="UP000316852">
    <property type="component" value="Unassembled WGS sequence"/>
</dbReference>
<dbReference type="InterPro" id="IPR036390">
    <property type="entry name" value="WH_DNA-bd_sf"/>
</dbReference>
<dbReference type="GO" id="GO:0046983">
    <property type="term" value="F:protein dimerization activity"/>
    <property type="evidence" value="ECO:0007669"/>
    <property type="project" value="InterPro"/>
</dbReference>
<dbReference type="AlphaFoldDB" id="A0A538T7Q7"/>
<accession>A0A538T7Q7</accession>
<name>A0A538T7Q7_UNCEI</name>
<evidence type="ECO:0000256" key="3">
    <source>
        <dbReference type="ARBA" id="ARBA00022691"/>
    </source>
</evidence>
<dbReference type="GO" id="GO:0032259">
    <property type="term" value="P:methylation"/>
    <property type="evidence" value="ECO:0007669"/>
    <property type="project" value="UniProtKB-KW"/>
</dbReference>
<dbReference type="Pfam" id="PF00891">
    <property type="entry name" value="Methyltransf_2"/>
    <property type="match status" value="1"/>
</dbReference>
<proteinExistence type="predicted"/>
<dbReference type="Pfam" id="PF08100">
    <property type="entry name" value="Dimerisation"/>
    <property type="match status" value="1"/>
</dbReference>
<dbReference type="InterPro" id="IPR001077">
    <property type="entry name" value="COMT_C"/>
</dbReference>
<dbReference type="PANTHER" id="PTHR43712:SF2">
    <property type="entry name" value="O-METHYLTRANSFERASE CICE"/>
    <property type="match status" value="1"/>
</dbReference>
<evidence type="ECO:0000259" key="5">
    <source>
        <dbReference type="Pfam" id="PF08100"/>
    </source>
</evidence>
<dbReference type="InterPro" id="IPR029063">
    <property type="entry name" value="SAM-dependent_MTases_sf"/>
</dbReference>
<organism evidence="6 7">
    <name type="scientific">Eiseniibacteriota bacterium</name>
    <dbReference type="NCBI Taxonomy" id="2212470"/>
    <lineage>
        <taxon>Bacteria</taxon>
        <taxon>Candidatus Eiseniibacteriota</taxon>
    </lineage>
</organism>
<dbReference type="Gene3D" id="3.40.50.150">
    <property type="entry name" value="Vaccinia Virus protein VP39"/>
    <property type="match status" value="1"/>
</dbReference>
<reference evidence="6 7" key="1">
    <citation type="journal article" date="2019" name="Nat. Microbiol.">
        <title>Mediterranean grassland soil C-N compound turnover is dependent on rainfall and depth, and is mediated by genomically divergent microorganisms.</title>
        <authorList>
            <person name="Diamond S."/>
            <person name="Andeer P.F."/>
            <person name="Li Z."/>
            <person name="Crits-Christoph A."/>
            <person name="Burstein D."/>
            <person name="Anantharaman K."/>
            <person name="Lane K.R."/>
            <person name="Thomas B.C."/>
            <person name="Pan C."/>
            <person name="Northen T.R."/>
            <person name="Banfield J.F."/>
        </authorList>
    </citation>
    <scope>NUCLEOTIDE SEQUENCE [LARGE SCALE GENOMIC DNA]</scope>
    <source>
        <strain evidence="6">WS_6</strain>
    </source>
</reference>
<dbReference type="PROSITE" id="PS51683">
    <property type="entry name" value="SAM_OMT_II"/>
    <property type="match status" value="1"/>
</dbReference>
<keyword evidence="1 6" id="KW-0489">Methyltransferase</keyword>
<evidence type="ECO:0000313" key="7">
    <source>
        <dbReference type="Proteomes" id="UP000316852"/>
    </source>
</evidence>
<dbReference type="InterPro" id="IPR012967">
    <property type="entry name" value="COMT_dimerisation"/>
</dbReference>
<dbReference type="CDD" id="cd02440">
    <property type="entry name" value="AdoMet_MTases"/>
    <property type="match status" value="1"/>
</dbReference>
<dbReference type="GO" id="GO:0008171">
    <property type="term" value="F:O-methyltransferase activity"/>
    <property type="evidence" value="ECO:0007669"/>
    <property type="project" value="InterPro"/>
</dbReference>
<dbReference type="SUPFAM" id="SSF53335">
    <property type="entry name" value="S-adenosyl-L-methionine-dependent methyltransferases"/>
    <property type="match status" value="1"/>
</dbReference>